<dbReference type="EC" id="2.7.1.100" evidence="7"/>
<dbReference type="Gene3D" id="3.30.200.20">
    <property type="entry name" value="Phosphorylase Kinase, domain 1"/>
    <property type="match status" value="1"/>
</dbReference>
<dbReference type="SUPFAM" id="SSF56112">
    <property type="entry name" value="Protein kinase-like (PK-like)"/>
    <property type="match status" value="1"/>
</dbReference>
<comment type="caution">
    <text evidence="9">The sequence shown here is derived from an EMBL/GenBank/DDBJ whole genome shotgun (WGS) entry which is preliminary data.</text>
</comment>
<dbReference type="PANTHER" id="PTHR34273:SF2">
    <property type="entry name" value="METHYLTHIORIBOSE KINASE"/>
    <property type="match status" value="1"/>
</dbReference>
<evidence type="ECO:0000256" key="3">
    <source>
        <dbReference type="ARBA" id="ARBA00022679"/>
    </source>
</evidence>
<keyword evidence="3 7" id="KW-0808">Transferase</keyword>
<dbReference type="Pfam" id="PF01636">
    <property type="entry name" value="APH"/>
    <property type="match status" value="1"/>
</dbReference>
<name>A0ABT3DIL3_9BACI</name>
<evidence type="ECO:0000256" key="4">
    <source>
        <dbReference type="ARBA" id="ARBA00022741"/>
    </source>
</evidence>
<comment type="function">
    <text evidence="7">Catalyzes the phosphorylation of methylthioribose into methylthioribose-1-phosphate.</text>
</comment>
<feature type="binding site" evidence="7">
    <location>
        <position position="234"/>
    </location>
    <ligand>
        <name>substrate</name>
    </ligand>
</feature>
<proteinExistence type="inferred from homology"/>
<dbReference type="PANTHER" id="PTHR34273">
    <property type="entry name" value="METHYLTHIORIBOSE KINASE"/>
    <property type="match status" value="1"/>
</dbReference>
<gene>
    <name evidence="7 9" type="primary">mtnK</name>
    <name evidence="9" type="ORF">OIH86_12695</name>
</gene>
<dbReference type="Proteomes" id="UP001526147">
    <property type="component" value="Unassembled WGS sequence"/>
</dbReference>
<reference evidence="9 10" key="1">
    <citation type="submission" date="2022-10" db="EMBL/GenBank/DDBJ databases">
        <title>Draft genome assembly of moderately radiation resistant bacterium Metabacillus halosaccharovorans.</title>
        <authorList>
            <person name="Pal S."/>
            <person name="Gopinathan A."/>
        </authorList>
    </citation>
    <scope>NUCLEOTIDE SEQUENCE [LARGE SCALE GENOMIC DNA]</scope>
    <source>
        <strain evidence="9 10">VITHBRA001</strain>
    </source>
</reference>
<keyword evidence="7" id="KW-0486">Methionine biosynthesis</keyword>
<dbReference type="NCBIfam" id="TIGR01767">
    <property type="entry name" value="MTRK"/>
    <property type="match status" value="1"/>
</dbReference>
<keyword evidence="10" id="KW-1185">Reference proteome</keyword>
<dbReference type="PIRSF" id="PIRSF031134">
    <property type="entry name" value="MTRK"/>
    <property type="match status" value="1"/>
</dbReference>
<keyword evidence="5 7" id="KW-0418">Kinase</keyword>
<evidence type="ECO:0000256" key="1">
    <source>
        <dbReference type="ARBA" id="ARBA00010165"/>
    </source>
</evidence>
<evidence type="ECO:0000256" key="5">
    <source>
        <dbReference type="ARBA" id="ARBA00022777"/>
    </source>
</evidence>
<comment type="subunit">
    <text evidence="2 7">Homodimer.</text>
</comment>
<dbReference type="InterPro" id="IPR002575">
    <property type="entry name" value="Aminoglycoside_PTrfase"/>
</dbReference>
<sequence length="400" mass="45270">MCANKKSSAYEPLNENGAIALAKKLQLFEENSQLTCNEIGDGNLNLVFKVKNIESGESIIIKQALPYAKVVGESWPLTLDRSRIETNALLKQAEFVPQYVPRVFYSDEALAITIMEDLSHLQIARAALIEGNDLPLLSQHIGEFLAKTLFYTSDYGLNQHYKKTLVKQFINPDLCKITEDLVFTDPFFNHNTNDYEQELQQDVEKIWEDQTLKLETAKLKQLFLTKAEALVHGDLHTGSIFADENETKVIDPEFAYFGPIGFDVGQVFANLLFNVLARNPEHQGVIYNHIETTWDVFVTEFSNAWNKDALEIFAKVDGYLEHVLTEIFEEAVGFAGCEIIRRTIGLAHVADLDTIEPFERRIATKQVALSLGSELIKNRKSITSPQQFKEYVKQTAVSVN</sequence>
<keyword evidence="6 7" id="KW-0067">ATP-binding</keyword>
<evidence type="ECO:0000313" key="9">
    <source>
        <dbReference type="EMBL" id="MCV9886497.1"/>
    </source>
</evidence>
<dbReference type="Gene3D" id="3.90.1200.10">
    <property type="match status" value="1"/>
</dbReference>
<evidence type="ECO:0000313" key="10">
    <source>
        <dbReference type="Proteomes" id="UP001526147"/>
    </source>
</evidence>
<dbReference type="RefSeq" id="WP_264143074.1">
    <property type="nucleotide sequence ID" value="NZ_JAOYEY010000038.1"/>
</dbReference>
<dbReference type="InterPro" id="IPR009212">
    <property type="entry name" value="Methylthioribose_kinase"/>
</dbReference>
<feature type="binding site" evidence="7">
    <location>
        <position position="45"/>
    </location>
    <ligand>
        <name>ATP</name>
        <dbReference type="ChEBI" id="CHEBI:30616"/>
    </ligand>
</feature>
<evidence type="ECO:0000256" key="7">
    <source>
        <dbReference type="HAMAP-Rule" id="MF_01683"/>
    </source>
</evidence>
<feature type="binding site" evidence="7">
    <location>
        <position position="341"/>
    </location>
    <ligand>
        <name>substrate</name>
    </ligand>
</feature>
<dbReference type="InterPro" id="IPR011009">
    <property type="entry name" value="Kinase-like_dom_sf"/>
</dbReference>
<keyword evidence="7" id="KW-0028">Amino-acid biosynthesis</keyword>
<feature type="binding site" evidence="7">
    <location>
        <begin position="251"/>
        <end position="253"/>
    </location>
    <ligand>
        <name>ATP</name>
        <dbReference type="ChEBI" id="CHEBI:30616"/>
    </ligand>
</feature>
<comment type="pathway">
    <text evidence="7">Amino-acid biosynthesis; L-methionine biosynthesis via salvage pathway; S-methyl-5-thio-alpha-D-ribose 1-phosphate from S-methyl-5'-thioadenosine (hydrolase route): step 2/2.</text>
</comment>
<evidence type="ECO:0000259" key="8">
    <source>
        <dbReference type="Pfam" id="PF01636"/>
    </source>
</evidence>
<dbReference type="GO" id="GO:0046522">
    <property type="term" value="F:S-methyl-5-thioribose kinase activity"/>
    <property type="evidence" value="ECO:0007669"/>
    <property type="project" value="UniProtKB-EC"/>
</dbReference>
<keyword evidence="4 7" id="KW-0547">Nucleotide-binding</keyword>
<accession>A0ABT3DIL3</accession>
<dbReference type="HAMAP" id="MF_01683">
    <property type="entry name" value="Salvage_MtnK"/>
    <property type="match status" value="1"/>
</dbReference>
<feature type="binding site" evidence="7">
    <location>
        <begin position="116"/>
        <end position="118"/>
    </location>
    <ligand>
        <name>ATP</name>
        <dbReference type="ChEBI" id="CHEBI:30616"/>
    </ligand>
</feature>
<dbReference type="EMBL" id="JAOYEY010000038">
    <property type="protein sequence ID" value="MCV9886497.1"/>
    <property type="molecule type" value="Genomic_DNA"/>
</dbReference>
<comment type="catalytic activity">
    <reaction evidence="7">
        <text>5-(methylsulfanyl)-D-ribose + ATP = 5-(methylsulfanyl)-alpha-D-ribose 1-phosphate + ADP + H(+)</text>
        <dbReference type="Rhea" id="RHEA:22312"/>
        <dbReference type="ChEBI" id="CHEBI:15378"/>
        <dbReference type="ChEBI" id="CHEBI:30616"/>
        <dbReference type="ChEBI" id="CHEBI:58533"/>
        <dbReference type="ChEBI" id="CHEBI:78440"/>
        <dbReference type="ChEBI" id="CHEBI:456216"/>
        <dbReference type="EC" id="2.7.1.100"/>
    </reaction>
</comment>
<feature type="domain" description="Aminoglycoside phosphotransferase" evidence="8">
    <location>
        <begin position="88"/>
        <end position="270"/>
    </location>
</feature>
<organism evidence="9 10">
    <name type="scientific">Metabacillus halosaccharovorans</name>
    <dbReference type="NCBI Taxonomy" id="930124"/>
    <lineage>
        <taxon>Bacteria</taxon>
        <taxon>Bacillati</taxon>
        <taxon>Bacillota</taxon>
        <taxon>Bacilli</taxon>
        <taxon>Bacillales</taxon>
        <taxon>Bacillaceae</taxon>
        <taxon>Metabacillus</taxon>
    </lineage>
</organism>
<evidence type="ECO:0000256" key="6">
    <source>
        <dbReference type="ARBA" id="ARBA00022840"/>
    </source>
</evidence>
<evidence type="ECO:0000256" key="2">
    <source>
        <dbReference type="ARBA" id="ARBA00011738"/>
    </source>
</evidence>
<comment type="similarity">
    <text evidence="1 7">Belongs to the methylthioribose kinase family.</text>
</comment>
<feature type="binding site" evidence="7">
    <location>
        <position position="62"/>
    </location>
    <ligand>
        <name>ATP</name>
        <dbReference type="ChEBI" id="CHEBI:30616"/>
    </ligand>
</feature>
<protein>
    <recommendedName>
        <fullName evidence="7">Methylthioribose kinase</fullName>
        <shortName evidence="7">MTR kinase</shortName>
        <ecNumber evidence="7">2.7.1.100</ecNumber>
    </recommendedName>
</protein>